<protein>
    <submittedName>
        <fullName evidence="4">Phosphatase PAP2 family protein</fullName>
    </submittedName>
</protein>
<reference evidence="4 5" key="1">
    <citation type="submission" date="2022-02" db="EMBL/GenBank/DDBJ databases">
        <title>Uncovering new skin microbiome diversity through culturing and metagenomics.</title>
        <authorList>
            <person name="Conlan S."/>
            <person name="Deming C."/>
            <person name="Nisc Comparative Sequencing Program N."/>
            <person name="Segre J.A."/>
        </authorList>
    </citation>
    <scope>NUCLEOTIDE SEQUENCE [LARGE SCALE GENOMIC DNA]</scope>
    <source>
        <strain evidence="4 5">ACRQZ</strain>
    </source>
</reference>
<comment type="caution">
    <text evidence="4">The sequence shown here is derived from an EMBL/GenBank/DDBJ whole genome shotgun (WGS) entry which is preliminary data.</text>
</comment>
<feature type="region of interest" description="Disordered" evidence="1">
    <location>
        <begin position="258"/>
        <end position="277"/>
    </location>
</feature>
<sequence>MDLQRRPVEESIGDRDLTQWRTPIGRALARVVTRTSTWTAATWLLVATVLVCFVGIVGLTAAATETYDAVVEGDGVAALDHPVLELAVQHRTPALAQALTTFTDIGGKVGMPILSVALVLLATWAWRSWSPAVLTTLAAAGSLAMTVVGKQLIGRVRPPLADAVPPFETSPSFPSGHTLNTTVIIGVLTYLLLTHLHRRRTRILAVVLASCWIVAMGLSRVVLGHHWLTDVVTGWLLGLAWVLALVVCHRMWLTVRKHRSPSPSPAAQGRSGATKAT</sequence>
<keyword evidence="5" id="KW-1185">Reference proteome</keyword>
<dbReference type="Gene3D" id="1.20.144.10">
    <property type="entry name" value="Phosphatidic acid phosphatase type 2/haloperoxidase"/>
    <property type="match status" value="1"/>
</dbReference>
<feature type="transmembrane region" description="Helical" evidence="2">
    <location>
        <begin position="109"/>
        <end position="126"/>
    </location>
</feature>
<dbReference type="SMART" id="SM00014">
    <property type="entry name" value="acidPPc"/>
    <property type="match status" value="1"/>
</dbReference>
<evidence type="ECO:0000256" key="2">
    <source>
        <dbReference type="SAM" id="Phobius"/>
    </source>
</evidence>
<dbReference type="SUPFAM" id="SSF48317">
    <property type="entry name" value="Acid phosphatase/Vanadium-dependent haloperoxidase"/>
    <property type="match status" value="1"/>
</dbReference>
<dbReference type="EMBL" id="JAKRCV010000021">
    <property type="protein sequence ID" value="MCG7321896.1"/>
    <property type="molecule type" value="Genomic_DNA"/>
</dbReference>
<dbReference type="Pfam" id="PF01569">
    <property type="entry name" value="PAP2"/>
    <property type="match status" value="1"/>
</dbReference>
<organism evidence="4 5">
    <name type="scientific">Arsenicicoccus bolidensis</name>
    <dbReference type="NCBI Taxonomy" id="229480"/>
    <lineage>
        <taxon>Bacteria</taxon>
        <taxon>Bacillati</taxon>
        <taxon>Actinomycetota</taxon>
        <taxon>Actinomycetes</taxon>
        <taxon>Micrococcales</taxon>
        <taxon>Intrasporangiaceae</taxon>
        <taxon>Arsenicicoccus</taxon>
    </lineage>
</organism>
<dbReference type="PANTHER" id="PTHR14969:SF13">
    <property type="entry name" value="AT30094P"/>
    <property type="match status" value="1"/>
</dbReference>
<feature type="transmembrane region" description="Helical" evidence="2">
    <location>
        <begin position="40"/>
        <end position="63"/>
    </location>
</feature>
<gene>
    <name evidence="4" type="ORF">MHL29_08360</name>
</gene>
<feature type="transmembrane region" description="Helical" evidence="2">
    <location>
        <begin position="173"/>
        <end position="193"/>
    </location>
</feature>
<keyword evidence="2" id="KW-0812">Transmembrane</keyword>
<name>A0ABS9Q203_9MICO</name>
<feature type="transmembrane region" description="Helical" evidence="2">
    <location>
        <begin position="235"/>
        <end position="253"/>
    </location>
</feature>
<feature type="transmembrane region" description="Helical" evidence="2">
    <location>
        <begin position="205"/>
        <end position="223"/>
    </location>
</feature>
<accession>A0ABS9Q203</accession>
<evidence type="ECO:0000259" key="3">
    <source>
        <dbReference type="SMART" id="SM00014"/>
    </source>
</evidence>
<keyword evidence="2" id="KW-0472">Membrane</keyword>
<proteinExistence type="predicted"/>
<dbReference type="PANTHER" id="PTHR14969">
    <property type="entry name" value="SPHINGOSINE-1-PHOSPHATE PHOSPHOHYDROLASE"/>
    <property type="match status" value="1"/>
</dbReference>
<evidence type="ECO:0000313" key="4">
    <source>
        <dbReference type="EMBL" id="MCG7321896.1"/>
    </source>
</evidence>
<evidence type="ECO:0000256" key="1">
    <source>
        <dbReference type="SAM" id="MobiDB-lite"/>
    </source>
</evidence>
<dbReference type="InterPro" id="IPR036938">
    <property type="entry name" value="PAP2/HPO_sf"/>
</dbReference>
<keyword evidence="2" id="KW-1133">Transmembrane helix</keyword>
<dbReference type="InterPro" id="IPR000326">
    <property type="entry name" value="PAP2/HPO"/>
</dbReference>
<dbReference type="Proteomes" id="UP001521931">
    <property type="component" value="Unassembled WGS sequence"/>
</dbReference>
<feature type="domain" description="Phosphatidic acid phosphatase type 2/haloperoxidase" evidence="3">
    <location>
        <begin position="132"/>
        <end position="246"/>
    </location>
</feature>
<dbReference type="RefSeq" id="WP_239263876.1">
    <property type="nucleotide sequence ID" value="NZ_DAMCVA010000087.1"/>
</dbReference>
<feature type="transmembrane region" description="Helical" evidence="2">
    <location>
        <begin position="133"/>
        <end position="153"/>
    </location>
</feature>
<dbReference type="CDD" id="cd03392">
    <property type="entry name" value="PAP2_like_2"/>
    <property type="match status" value="1"/>
</dbReference>
<evidence type="ECO:0000313" key="5">
    <source>
        <dbReference type="Proteomes" id="UP001521931"/>
    </source>
</evidence>